<dbReference type="GO" id="GO:0006013">
    <property type="term" value="P:mannose metabolic process"/>
    <property type="evidence" value="ECO:0007669"/>
    <property type="project" value="InterPro"/>
</dbReference>
<evidence type="ECO:0000313" key="7">
    <source>
        <dbReference type="Proteomes" id="UP000886891"/>
    </source>
</evidence>
<protein>
    <submittedName>
        <fullName evidence="6">Alpha-mannosidase</fullName>
    </submittedName>
</protein>
<dbReference type="Proteomes" id="UP000886891">
    <property type="component" value="Unassembled WGS sequence"/>
</dbReference>
<evidence type="ECO:0000256" key="3">
    <source>
        <dbReference type="ARBA" id="ARBA00022801"/>
    </source>
</evidence>
<dbReference type="Gene3D" id="1.20.1270.50">
    <property type="entry name" value="Glycoside hydrolase family 38, central domain"/>
    <property type="match status" value="1"/>
</dbReference>
<dbReference type="GO" id="GO:0030246">
    <property type="term" value="F:carbohydrate binding"/>
    <property type="evidence" value="ECO:0007669"/>
    <property type="project" value="InterPro"/>
</dbReference>
<dbReference type="PANTHER" id="PTHR46017">
    <property type="entry name" value="ALPHA-MANNOSIDASE 2C1"/>
    <property type="match status" value="1"/>
</dbReference>
<dbReference type="Gene3D" id="2.60.40.2220">
    <property type="match status" value="1"/>
</dbReference>
<keyword evidence="2" id="KW-0479">Metal-binding</keyword>
<dbReference type="GO" id="GO:0046872">
    <property type="term" value="F:metal ion binding"/>
    <property type="evidence" value="ECO:0007669"/>
    <property type="project" value="UniProtKB-KW"/>
</dbReference>
<dbReference type="AlphaFoldDB" id="A0A9D1NBH2"/>
<dbReference type="SMART" id="SM00872">
    <property type="entry name" value="Alpha-mann_mid"/>
    <property type="match status" value="1"/>
</dbReference>
<dbReference type="InterPro" id="IPR028995">
    <property type="entry name" value="Glyco_hydro_57/38_cen_sf"/>
</dbReference>
<dbReference type="InterPro" id="IPR027291">
    <property type="entry name" value="Glyco_hydro_38_N_sf"/>
</dbReference>
<feature type="domain" description="Glycoside hydrolase family 38 central" evidence="5">
    <location>
        <begin position="501"/>
        <end position="578"/>
    </location>
</feature>
<proteinExistence type="inferred from homology"/>
<dbReference type="EMBL" id="DVOH01000009">
    <property type="protein sequence ID" value="HIU99613.1"/>
    <property type="molecule type" value="Genomic_DNA"/>
</dbReference>
<dbReference type="InterPro" id="IPR054723">
    <property type="entry name" value="Ams1-like_N"/>
</dbReference>
<evidence type="ECO:0000256" key="2">
    <source>
        <dbReference type="ARBA" id="ARBA00022723"/>
    </source>
</evidence>
<dbReference type="SUPFAM" id="SSF88713">
    <property type="entry name" value="Glycoside hydrolase/deacetylase"/>
    <property type="match status" value="1"/>
</dbReference>
<dbReference type="InterPro" id="IPR011013">
    <property type="entry name" value="Gal_mutarotase_sf_dom"/>
</dbReference>
<sequence>MNQQVRLSLHRLFGAAGMIRQKVYTRLASFCVEYAHSDEPVPFEKRKELKYLPIAPGQCWSDIPYGCGWFHLTATVPQKAKGKHVAFLIALGGEGCLIDNDGNPVDGLTKIGGFIEALQPAVAKRLIEYKQNADGGETLDLWIEAGNNHMLSDIFKRAYFKQADIVEVRDDIKAYYYDYLALLMQAGVCEEGKRYTITAALKASRKAAKHYAPEDVANARAVLAEEMKNGEQNPYTVYATGHAHLDLAWLWPIRETKRKAVRTFTNALTNIEKYDGYIFGASQPQQFAWMEKEYPTLFARIKEQVEAGRIEVQGGMWVECDTNVTSGESLIRQNLYGKRYWKEKFGKDMNFCWLPDVFGFSGNLPQILKKCGMDYFLTIKLSWCEHNKFPHRTFVWEGIDDSSVLVSMPPEETYNSDGTPYGIAKAVKNFPEKDVLQEFQMLYGIGDGGGGPGEGHIESVMREGHMAGMPKVVMTPAQAYFDRLGGYADKLPRYKGELYLEKHQGTYTTQGKNKWYNRKIETLLHNVELVGAAASLNGYCYPAARVEEIWKEVLLYQFHDIIPGSSIKRVYDESVARYGILYDELEAIERDALSYLKGEGDNALNATSYDIDRVVERNGKYYRFRAPAYGTGALIPAEENPALKAENGVLENEYLRVTIGKDGNLDQIVVKETGKEYAGRFMNRLNVYRDKRLYYNAWDIDINYTKKAPTAFTLESVSYQTESGAAIAVCKYRYGKSTLTQKIELKSGSRLVEFTTTVDWQETHKMLRAEFRPAVFAPQVTCDIQLGNLKRSTGDQSKIEKAQFEISAHKWIDVSENGYGLSVLSDCKYGWRVKEGLISLNMLRSPMWPAKNADKGTHTIRYALYPHEGDCYEANTAREGYFFNNPPIAAEGSAMQSFVASDNPHVVVETVKPSENGEGIIVRMYEDSGASTTAKLSVSFPYRSMVETDLIETELGAIDDLTLTFKPFEIRTFLFR</sequence>
<comment type="caution">
    <text evidence="6">The sequence shown here is derived from an EMBL/GenBank/DDBJ whole genome shotgun (WGS) entry which is preliminary data.</text>
</comment>
<reference evidence="6" key="1">
    <citation type="submission" date="2020-10" db="EMBL/GenBank/DDBJ databases">
        <authorList>
            <person name="Gilroy R."/>
        </authorList>
    </citation>
    <scope>NUCLEOTIDE SEQUENCE</scope>
    <source>
        <strain evidence="6">23406</strain>
    </source>
</reference>
<gene>
    <name evidence="6" type="ORF">IAB14_00685</name>
</gene>
<accession>A0A9D1NBH2</accession>
<keyword evidence="4" id="KW-0326">Glycosidase</keyword>
<dbReference type="Pfam" id="PF09261">
    <property type="entry name" value="Alpha-mann_mid"/>
    <property type="match status" value="1"/>
</dbReference>
<evidence type="ECO:0000256" key="1">
    <source>
        <dbReference type="ARBA" id="ARBA00009792"/>
    </source>
</evidence>
<dbReference type="InterPro" id="IPR015341">
    <property type="entry name" value="Glyco_hydro_38_cen"/>
</dbReference>
<dbReference type="SUPFAM" id="SSF74650">
    <property type="entry name" value="Galactose mutarotase-like"/>
    <property type="match status" value="1"/>
</dbReference>
<evidence type="ECO:0000259" key="5">
    <source>
        <dbReference type="SMART" id="SM00872"/>
    </source>
</evidence>
<dbReference type="InterPro" id="IPR037094">
    <property type="entry name" value="Glyco_hydro_38_cen_sf"/>
</dbReference>
<dbReference type="InterPro" id="IPR011330">
    <property type="entry name" value="Glyco_hydro/deAcase_b/a-brl"/>
</dbReference>
<reference evidence="6" key="2">
    <citation type="journal article" date="2021" name="PeerJ">
        <title>Extensive microbial diversity within the chicken gut microbiome revealed by metagenomics and culture.</title>
        <authorList>
            <person name="Gilroy R."/>
            <person name="Ravi A."/>
            <person name="Getino M."/>
            <person name="Pursley I."/>
            <person name="Horton D.L."/>
            <person name="Alikhan N.F."/>
            <person name="Baker D."/>
            <person name="Gharbi K."/>
            <person name="Hall N."/>
            <person name="Watson M."/>
            <person name="Adriaenssens E.M."/>
            <person name="Foster-Nyarko E."/>
            <person name="Jarju S."/>
            <person name="Secka A."/>
            <person name="Antonio M."/>
            <person name="Oren A."/>
            <person name="Chaudhuri R.R."/>
            <person name="La Ragione R."/>
            <person name="Hildebrand F."/>
            <person name="Pallen M.J."/>
        </authorList>
    </citation>
    <scope>NUCLEOTIDE SEQUENCE</scope>
    <source>
        <strain evidence="6">23406</strain>
    </source>
</reference>
<dbReference type="PANTHER" id="PTHR46017:SF1">
    <property type="entry name" value="ALPHA-MANNOSIDASE 2C1"/>
    <property type="match status" value="1"/>
</dbReference>
<dbReference type="InterPro" id="IPR041147">
    <property type="entry name" value="GH38_C"/>
</dbReference>
<name>A0A9D1NBH2_9FIRM</name>
<dbReference type="CDD" id="cd10789">
    <property type="entry name" value="GH38N_AMII_ER_cytosolic"/>
    <property type="match status" value="1"/>
</dbReference>
<dbReference type="Gene3D" id="3.20.110.10">
    <property type="entry name" value="Glycoside hydrolase 38, N terminal domain"/>
    <property type="match status" value="1"/>
</dbReference>
<dbReference type="InterPro" id="IPR000602">
    <property type="entry name" value="Glyco_hydro_38_N"/>
</dbReference>
<dbReference type="Pfam" id="PF17677">
    <property type="entry name" value="Glyco_hydro38C2"/>
    <property type="match status" value="1"/>
</dbReference>
<dbReference type="Gene3D" id="2.70.98.30">
    <property type="entry name" value="Golgi alpha-mannosidase II, domain 4"/>
    <property type="match status" value="1"/>
</dbReference>
<dbReference type="Pfam" id="PF07748">
    <property type="entry name" value="Glyco_hydro_38C"/>
    <property type="match status" value="1"/>
</dbReference>
<dbReference type="Pfam" id="PF01074">
    <property type="entry name" value="Glyco_hydro_38N"/>
    <property type="match status" value="1"/>
</dbReference>
<comment type="similarity">
    <text evidence="1">Belongs to the glycosyl hydrolase 38 family.</text>
</comment>
<dbReference type="SUPFAM" id="SSF88688">
    <property type="entry name" value="Families 57/38 glycoside transferase middle domain"/>
    <property type="match status" value="1"/>
</dbReference>
<organism evidence="6 7">
    <name type="scientific">Candidatus Stercoripulliclostridium merdipullorum</name>
    <dbReference type="NCBI Taxonomy" id="2840952"/>
    <lineage>
        <taxon>Bacteria</taxon>
        <taxon>Bacillati</taxon>
        <taxon>Bacillota</taxon>
        <taxon>Clostridia</taxon>
        <taxon>Eubacteriales</taxon>
        <taxon>Candidatus Stercoripulliclostridium</taxon>
    </lineage>
</organism>
<keyword evidence="3" id="KW-0378">Hydrolase</keyword>
<evidence type="ECO:0000313" key="6">
    <source>
        <dbReference type="EMBL" id="HIU99613.1"/>
    </source>
</evidence>
<dbReference type="FunFam" id="1.20.1270.50:FF:000004">
    <property type="entry name" value="alpha-mannosidase 2C1 isoform X1"/>
    <property type="match status" value="1"/>
</dbReference>
<dbReference type="GO" id="GO:0004559">
    <property type="term" value="F:alpha-mannosidase activity"/>
    <property type="evidence" value="ECO:0007669"/>
    <property type="project" value="InterPro"/>
</dbReference>
<dbReference type="GO" id="GO:0009313">
    <property type="term" value="P:oligosaccharide catabolic process"/>
    <property type="evidence" value="ECO:0007669"/>
    <property type="project" value="TreeGrafter"/>
</dbReference>
<dbReference type="InterPro" id="IPR011682">
    <property type="entry name" value="Glyco_hydro_38_C"/>
</dbReference>
<evidence type="ECO:0000256" key="4">
    <source>
        <dbReference type="ARBA" id="ARBA00023295"/>
    </source>
</evidence>
<dbReference type="FunFam" id="3.20.110.10:FF:000002">
    <property type="entry name" value="alpha-mannosidase 2C1 isoform X1"/>
    <property type="match status" value="1"/>
</dbReference>
<dbReference type="Pfam" id="PF22907">
    <property type="entry name" value="Ams1-like_1st"/>
    <property type="match status" value="1"/>
</dbReference>